<evidence type="ECO:0000313" key="4">
    <source>
        <dbReference type="Proteomes" id="UP001374803"/>
    </source>
</evidence>
<dbReference type="EMBL" id="CP089983">
    <property type="protein sequence ID" value="WXB04648.1"/>
    <property type="molecule type" value="Genomic_DNA"/>
</dbReference>
<dbReference type="Gene3D" id="3.40.50.1820">
    <property type="entry name" value="alpha/beta hydrolase"/>
    <property type="match status" value="1"/>
</dbReference>
<dbReference type="Pfam" id="PF12697">
    <property type="entry name" value="Abhydrolase_6"/>
    <property type="match status" value="1"/>
</dbReference>
<gene>
    <name evidence="3" type="ORF">LVJ94_48115</name>
</gene>
<dbReference type="PANTHER" id="PTHR37017">
    <property type="entry name" value="AB HYDROLASE-1 DOMAIN-CONTAINING PROTEIN-RELATED"/>
    <property type="match status" value="1"/>
</dbReference>
<reference evidence="3" key="1">
    <citation type="submission" date="2021-12" db="EMBL/GenBank/DDBJ databases">
        <title>Discovery of the Pendulisporaceae a myxobacterial family with distinct sporulation behavior and unique specialized metabolism.</title>
        <authorList>
            <person name="Garcia R."/>
            <person name="Popoff A."/>
            <person name="Bader C.D."/>
            <person name="Loehr J."/>
            <person name="Walesch S."/>
            <person name="Walt C."/>
            <person name="Boldt J."/>
            <person name="Bunk B."/>
            <person name="Haeckl F.J.F.P.J."/>
            <person name="Gunesch A.P."/>
            <person name="Birkelbach J."/>
            <person name="Nuebel U."/>
            <person name="Pietschmann T."/>
            <person name="Bach T."/>
            <person name="Mueller R."/>
        </authorList>
    </citation>
    <scope>NUCLEOTIDE SEQUENCE</scope>
    <source>
        <strain evidence="3">MSr11367</strain>
    </source>
</reference>
<keyword evidence="3" id="KW-0378">Hydrolase</keyword>
<dbReference type="InterPro" id="IPR000073">
    <property type="entry name" value="AB_hydrolase_1"/>
</dbReference>
<dbReference type="InterPro" id="IPR029058">
    <property type="entry name" value="AB_hydrolase_fold"/>
</dbReference>
<feature type="signal peptide" evidence="1">
    <location>
        <begin position="1"/>
        <end position="25"/>
    </location>
</feature>
<evidence type="ECO:0000259" key="2">
    <source>
        <dbReference type="Pfam" id="PF12697"/>
    </source>
</evidence>
<dbReference type="Proteomes" id="UP001374803">
    <property type="component" value="Chromosome"/>
</dbReference>
<evidence type="ECO:0000256" key="1">
    <source>
        <dbReference type="SAM" id="SignalP"/>
    </source>
</evidence>
<feature type="domain" description="AB hydrolase-1" evidence="2">
    <location>
        <begin position="36"/>
        <end position="248"/>
    </location>
</feature>
<dbReference type="PANTHER" id="PTHR37017:SF11">
    <property type="entry name" value="ESTERASE_LIPASE_THIOESTERASE DOMAIN-CONTAINING PROTEIN"/>
    <property type="match status" value="1"/>
</dbReference>
<proteinExistence type="predicted"/>
<organism evidence="3 4">
    <name type="scientific">Pendulispora rubella</name>
    <dbReference type="NCBI Taxonomy" id="2741070"/>
    <lineage>
        <taxon>Bacteria</taxon>
        <taxon>Pseudomonadati</taxon>
        <taxon>Myxococcota</taxon>
        <taxon>Myxococcia</taxon>
        <taxon>Myxococcales</taxon>
        <taxon>Sorangiineae</taxon>
        <taxon>Pendulisporaceae</taxon>
        <taxon>Pendulispora</taxon>
    </lineage>
</organism>
<dbReference type="RefSeq" id="WP_394834292.1">
    <property type="nucleotide sequence ID" value="NZ_CP089929.1"/>
</dbReference>
<name>A0ABZ2L3U0_9BACT</name>
<protein>
    <submittedName>
        <fullName evidence="3">Alpha/beta hydrolase</fullName>
    </submittedName>
</protein>
<accession>A0ABZ2L3U0</accession>
<sequence length="258" mass="26805">MSSIRIAVVASLLALGASCSNSTKADSPPPASQKTVVLVHGAFADGSSWNNVIPLLQAKGLHVVAIQNPLTSLSDDAQCAKRAIDGQSGPVILVGHSWGGSVITEAGNNDKVKALVYVAAFAPSAGQSTLDTTKDFPPAPGLASLKVDAFGFGSLPPETVRNHFAPDVTPDVANLIATTQGPIRVSGFDEKVTTPAWSSKPSWYVVATNDHMIQPDQERAMGKKINARVTEIASSHVPMVSHPQEVANVILAAADSVD</sequence>
<keyword evidence="4" id="KW-1185">Reference proteome</keyword>
<dbReference type="SUPFAM" id="SSF53474">
    <property type="entry name" value="alpha/beta-Hydrolases"/>
    <property type="match status" value="1"/>
</dbReference>
<evidence type="ECO:0000313" key="3">
    <source>
        <dbReference type="EMBL" id="WXB04648.1"/>
    </source>
</evidence>
<dbReference type="GO" id="GO:0016787">
    <property type="term" value="F:hydrolase activity"/>
    <property type="evidence" value="ECO:0007669"/>
    <property type="project" value="UniProtKB-KW"/>
</dbReference>
<dbReference type="InterPro" id="IPR052897">
    <property type="entry name" value="Sec-Metab_Biosynth_Hydrolase"/>
</dbReference>
<keyword evidence="1" id="KW-0732">Signal</keyword>
<dbReference type="PROSITE" id="PS51257">
    <property type="entry name" value="PROKAR_LIPOPROTEIN"/>
    <property type="match status" value="1"/>
</dbReference>
<feature type="chain" id="PRO_5045388669" evidence="1">
    <location>
        <begin position="26"/>
        <end position="258"/>
    </location>
</feature>